<proteinExistence type="predicted"/>
<dbReference type="AlphaFoldDB" id="A0ABD1SNA5"/>
<gene>
    <name evidence="2" type="ORF">Fot_35671</name>
</gene>
<keyword evidence="3" id="KW-1185">Reference proteome</keyword>
<accession>A0ABD1SNA5</accession>
<feature type="region of interest" description="Disordered" evidence="1">
    <location>
        <begin position="135"/>
        <end position="157"/>
    </location>
</feature>
<protein>
    <submittedName>
        <fullName evidence="2">WRKY transcription factor 61</fullName>
    </submittedName>
</protein>
<sequence>MDSISISLITQDQSHFTFRIHRFCLPFLSNYHSQSHFNLSLLRSTSSLKSNALPISWSNGVLSYGNPPYNKNQTGSLSFGSHPQETLYQSYLQKNLNPTQQSLPPDTIAAATKAITSDPSFQSALQAALTSITGSGGATASTAGNQTVGDKSSTEPNYPILSSFPSTSNVNKCAPGFLNKSPSTLSSQPASGLTMFLSNSFPYSTSKSKSNSPGDN</sequence>
<comment type="caution">
    <text evidence="2">The sequence shown here is derived from an EMBL/GenBank/DDBJ whole genome shotgun (WGS) entry which is preliminary data.</text>
</comment>
<reference evidence="3" key="1">
    <citation type="submission" date="2024-07" db="EMBL/GenBank/DDBJ databases">
        <title>Two chromosome-level genome assemblies of Korean endemic species Abeliophyllum distichum and Forsythia ovata (Oleaceae).</title>
        <authorList>
            <person name="Jang H."/>
        </authorList>
    </citation>
    <scope>NUCLEOTIDE SEQUENCE [LARGE SCALE GENOMIC DNA]</scope>
</reference>
<feature type="compositionally biased region" description="Polar residues" evidence="1">
    <location>
        <begin position="145"/>
        <end position="156"/>
    </location>
</feature>
<name>A0ABD1SNA5_9LAMI</name>
<dbReference type="EMBL" id="JBFOLJ010000010">
    <property type="protein sequence ID" value="KAL2501823.1"/>
    <property type="molecule type" value="Genomic_DNA"/>
</dbReference>
<evidence type="ECO:0000313" key="2">
    <source>
        <dbReference type="EMBL" id="KAL2501823.1"/>
    </source>
</evidence>
<evidence type="ECO:0000256" key="1">
    <source>
        <dbReference type="SAM" id="MobiDB-lite"/>
    </source>
</evidence>
<feature type="compositionally biased region" description="Low complexity" evidence="1">
    <location>
        <begin position="135"/>
        <end position="144"/>
    </location>
</feature>
<organism evidence="2 3">
    <name type="scientific">Forsythia ovata</name>
    <dbReference type="NCBI Taxonomy" id="205694"/>
    <lineage>
        <taxon>Eukaryota</taxon>
        <taxon>Viridiplantae</taxon>
        <taxon>Streptophyta</taxon>
        <taxon>Embryophyta</taxon>
        <taxon>Tracheophyta</taxon>
        <taxon>Spermatophyta</taxon>
        <taxon>Magnoliopsida</taxon>
        <taxon>eudicotyledons</taxon>
        <taxon>Gunneridae</taxon>
        <taxon>Pentapetalae</taxon>
        <taxon>asterids</taxon>
        <taxon>lamiids</taxon>
        <taxon>Lamiales</taxon>
        <taxon>Oleaceae</taxon>
        <taxon>Forsythieae</taxon>
        <taxon>Forsythia</taxon>
    </lineage>
</organism>
<evidence type="ECO:0000313" key="3">
    <source>
        <dbReference type="Proteomes" id="UP001604277"/>
    </source>
</evidence>
<dbReference type="Proteomes" id="UP001604277">
    <property type="component" value="Unassembled WGS sequence"/>
</dbReference>